<dbReference type="Gene3D" id="2.40.30.10">
    <property type="entry name" value="Translation factors"/>
    <property type="match status" value="1"/>
</dbReference>
<dbReference type="InterPro" id="IPR020568">
    <property type="entry name" value="Ribosomal_Su5_D2-typ_SF"/>
</dbReference>
<dbReference type="PANTHER" id="PTHR43261">
    <property type="entry name" value="TRANSLATION ELONGATION FACTOR G-RELATED"/>
    <property type="match status" value="1"/>
</dbReference>
<dbReference type="NCBIfam" id="NF009891">
    <property type="entry name" value="PRK13351.1-1"/>
    <property type="match status" value="1"/>
</dbReference>
<dbReference type="OrthoDB" id="9804431at2"/>
<name>H0UQY3_9BACT</name>
<dbReference type="InterPro" id="IPR041095">
    <property type="entry name" value="EFG_II"/>
</dbReference>
<dbReference type="InterPro" id="IPR047872">
    <property type="entry name" value="EFG_IV"/>
</dbReference>
<dbReference type="PROSITE" id="PS51722">
    <property type="entry name" value="G_TR_2"/>
    <property type="match status" value="1"/>
</dbReference>
<dbReference type="GO" id="GO:0003924">
    <property type="term" value="F:GTPase activity"/>
    <property type="evidence" value="ECO:0007669"/>
    <property type="project" value="InterPro"/>
</dbReference>
<dbReference type="Gene3D" id="3.40.50.300">
    <property type="entry name" value="P-loop containing nucleotide triphosphate hydrolases"/>
    <property type="match status" value="1"/>
</dbReference>
<dbReference type="GO" id="GO:0032790">
    <property type="term" value="P:ribosome disassembly"/>
    <property type="evidence" value="ECO:0007669"/>
    <property type="project" value="TreeGrafter"/>
</dbReference>
<dbReference type="SMART" id="SM00889">
    <property type="entry name" value="EFG_IV"/>
    <property type="match status" value="1"/>
</dbReference>
<dbReference type="NCBIfam" id="TIGR00484">
    <property type="entry name" value="EF-G"/>
    <property type="match status" value="1"/>
</dbReference>
<gene>
    <name evidence="6" type="ORF">TheveDRAFT_0653</name>
</gene>
<proteinExistence type="inferred from homology"/>
<dbReference type="FunFam" id="3.30.230.10:FF:000003">
    <property type="entry name" value="Elongation factor G"/>
    <property type="match status" value="1"/>
</dbReference>
<dbReference type="InterPro" id="IPR000640">
    <property type="entry name" value="EFG_V-like"/>
</dbReference>
<dbReference type="CDD" id="cd01434">
    <property type="entry name" value="EFG_mtEFG1_IV"/>
    <property type="match status" value="1"/>
</dbReference>
<evidence type="ECO:0000256" key="4">
    <source>
        <dbReference type="NCBIfam" id="TIGR00484"/>
    </source>
</evidence>
<dbReference type="SUPFAM" id="SSF52540">
    <property type="entry name" value="P-loop containing nucleoside triphosphate hydrolases"/>
    <property type="match status" value="1"/>
</dbReference>
<dbReference type="InterPro" id="IPR035649">
    <property type="entry name" value="EFG_V"/>
</dbReference>
<organism evidence="6 7">
    <name type="scientific">Thermanaerovibrio velox DSM 12556</name>
    <dbReference type="NCBI Taxonomy" id="926567"/>
    <lineage>
        <taxon>Bacteria</taxon>
        <taxon>Thermotogati</taxon>
        <taxon>Synergistota</taxon>
        <taxon>Synergistia</taxon>
        <taxon>Synergistales</taxon>
        <taxon>Synergistaceae</taxon>
        <taxon>Thermanaerovibrio</taxon>
    </lineage>
</organism>
<evidence type="ECO:0000259" key="5">
    <source>
        <dbReference type="PROSITE" id="PS51722"/>
    </source>
</evidence>
<dbReference type="InterPro" id="IPR000795">
    <property type="entry name" value="T_Tr_GTP-bd_dom"/>
</dbReference>
<keyword evidence="6" id="KW-0251">Elongation factor</keyword>
<dbReference type="EMBL" id="CM001377">
    <property type="protein sequence ID" value="EHM09812.1"/>
    <property type="molecule type" value="Genomic_DNA"/>
</dbReference>
<dbReference type="InterPro" id="IPR014721">
    <property type="entry name" value="Ribsml_uS5_D2-typ_fold_subgr"/>
</dbReference>
<keyword evidence="3" id="KW-0342">GTP-binding</keyword>
<dbReference type="eggNOG" id="COG0480">
    <property type="taxonomic scope" value="Bacteria"/>
</dbReference>
<evidence type="ECO:0000256" key="3">
    <source>
        <dbReference type="ARBA" id="ARBA00023134"/>
    </source>
</evidence>
<dbReference type="NCBIfam" id="NF009379">
    <property type="entry name" value="PRK12740.1-3"/>
    <property type="match status" value="1"/>
</dbReference>
<sequence length="696" mass="76148">MGTRKPEDIRTVALLSHGGAGKTSLAEAMLFDAGLTTRMGKVEDKNTVSDFDAEEHKRQISIGTSLLTVPYKGKTLYVLDTPGFSDFQGEQICALKVVDSAVILVSGVHGVEVQTQRCWEGAEAEGIPVVFYVSKMDREHADYDKVVGELKESFSDRVAPLFVPIGQEASFKGIVDVLSLKAYTYKGDGSKSFEVGDVPADLKDKVSGLRDSLVERVVEADDELMMRYLDGEEISYEELVPALRKAVRERMVFPVIPGSSTVNVGVVQFLDILADVLPSPLEMSPRKMVKPDGSEALLPPDPSGPFYAMCFKVMVDPYVGKLSFIRVFSGRNTADHGVFNVNRGEEDRVSAFRLMKGKEGEDVKEVVTGDIVAIPKLEKAQVGDTLSIKGQDMKFPPISFPKPVYSVAVTPKSRADEDKLGNAIHKMLDEDRTLSFTKNPETGDSVLSGMGDLHIDIVLSKIKDRYKVELDTKTPKVPYREAIKKSAKAQGKYKKQTGGRGQYGDVWFELSPGERGSGIVFLDRIVGGVVPKNFIPAAEKGLREAAAKGVLAGYPAVDFVCALYDGSYHDVDSSEMAFKIAASMAFKKAFMDASPVLLEPIMNVEVTVPEECLGDVMGDFNGRRGRIMGIDSNGKLQVVKAQCPLAEMFRYAIILRSMTSGRGTFTMDFSHYEEVPSEIAKKVIAAAAAERKEEEE</sequence>
<dbReference type="NCBIfam" id="TIGR00231">
    <property type="entry name" value="small_GTP"/>
    <property type="match status" value="1"/>
</dbReference>
<dbReference type="AlphaFoldDB" id="H0UQY3"/>
<reference evidence="6 7" key="1">
    <citation type="submission" date="2011-10" db="EMBL/GenBank/DDBJ databases">
        <title>The Noncontiguous Finished genome of Thermanaerovibrio velox DSM 12556.</title>
        <authorList>
            <consortium name="US DOE Joint Genome Institute (JGI-PGF)"/>
            <person name="Lucas S."/>
            <person name="Copeland A."/>
            <person name="Lapidus A."/>
            <person name="Glavina del Rio T."/>
            <person name="Dalin E."/>
            <person name="Tice H."/>
            <person name="Bruce D."/>
            <person name="Goodwin L."/>
            <person name="Pitluck S."/>
            <person name="Peters L."/>
            <person name="Mikhailova N."/>
            <person name="Teshima H."/>
            <person name="Kyrpides N."/>
            <person name="Mavromatis K."/>
            <person name="Ivanova N."/>
            <person name="Markowitz V."/>
            <person name="Cheng J.-F."/>
            <person name="Hugenholtz P."/>
            <person name="Woyke T."/>
            <person name="Wu D."/>
            <person name="Spring S."/>
            <person name="Brambilla E.-M."/>
            <person name="Klenk H.-P."/>
            <person name="Eisen J.A."/>
        </authorList>
    </citation>
    <scope>NUCLEOTIDE SEQUENCE [LARGE SCALE GENOMIC DNA]</scope>
    <source>
        <strain evidence="6 7">DSM 12556</strain>
    </source>
</reference>
<evidence type="ECO:0000313" key="7">
    <source>
        <dbReference type="Proteomes" id="UP000005730"/>
    </source>
</evidence>
<dbReference type="Pfam" id="PF22042">
    <property type="entry name" value="EF-G_D2"/>
    <property type="match status" value="1"/>
</dbReference>
<dbReference type="SUPFAM" id="SSF50447">
    <property type="entry name" value="Translation proteins"/>
    <property type="match status" value="1"/>
</dbReference>
<dbReference type="RefSeq" id="WP_006583306.1">
    <property type="nucleotide sequence ID" value="NZ_CM001377.1"/>
</dbReference>
<dbReference type="CDD" id="cd03713">
    <property type="entry name" value="EFG_mtEFG_C"/>
    <property type="match status" value="1"/>
</dbReference>
<dbReference type="SUPFAM" id="SSF54211">
    <property type="entry name" value="Ribosomal protein S5 domain 2-like"/>
    <property type="match status" value="1"/>
</dbReference>
<dbReference type="SMART" id="SM00838">
    <property type="entry name" value="EFG_C"/>
    <property type="match status" value="1"/>
</dbReference>
<dbReference type="PANTHER" id="PTHR43261:SF6">
    <property type="entry name" value="ELONGATION FACTOR G-LIKE PROTEIN"/>
    <property type="match status" value="1"/>
</dbReference>
<dbReference type="Pfam" id="PF14492">
    <property type="entry name" value="EFG_III"/>
    <property type="match status" value="1"/>
</dbReference>
<dbReference type="CDD" id="cd16262">
    <property type="entry name" value="EFG_III"/>
    <property type="match status" value="1"/>
</dbReference>
<dbReference type="InterPro" id="IPR004540">
    <property type="entry name" value="Transl_elong_EFG/EF2"/>
</dbReference>
<evidence type="ECO:0000313" key="6">
    <source>
        <dbReference type="EMBL" id="EHM09812.1"/>
    </source>
</evidence>
<dbReference type="InterPro" id="IPR005225">
    <property type="entry name" value="Small_GTP-bd"/>
</dbReference>
<dbReference type="GO" id="GO:0003746">
    <property type="term" value="F:translation elongation factor activity"/>
    <property type="evidence" value="ECO:0007669"/>
    <property type="project" value="UniProtKB-UniRule"/>
</dbReference>
<dbReference type="InterPro" id="IPR009022">
    <property type="entry name" value="EFG_III"/>
</dbReference>
<feature type="domain" description="Tr-type G" evidence="5">
    <location>
        <begin position="7"/>
        <end position="281"/>
    </location>
</feature>
<dbReference type="Pfam" id="PF00679">
    <property type="entry name" value="EFG_C"/>
    <property type="match status" value="1"/>
</dbReference>
<dbReference type="InterPro" id="IPR009000">
    <property type="entry name" value="Transl_B-barrel_sf"/>
</dbReference>
<evidence type="ECO:0000256" key="2">
    <source>
        <dbReference type="ARBA" id="ARBA00022741"/>
    </source>
</evidence>
<dbReference type="SUPFAM" id="SSF54980">
    <property type="entry name" value="EF-G C-terminal domain-like"/>
    <property type="match status" value="2"/>
</dbReference>
<dbReference type="Pfam" id="PF00009">
    <property type="entry name" value="GTP_EFTU"/>
    <property type="match status" value="1"/>
</dbReference>
<dbReference type="Pfam" id="PF03764">
    <property type="entry name" value="EFG_IV"/>
    <property type="match status" value="1"/>
</dbReference>
<keyword evidence="6" id="KW-0648">Protein biosynthesis</keyword>
<dbReference type="InterPro" id="IPR035647">
    <property type="entry name" value="EFG_III/V"/>
</dbReference>
<dbReference type="Gene3D" id="3.30.230.10">
    <property type="match status" value="1"/>
</dbReference>
<evidence type="ECO:0000256" key="1">
    <source>
        <dbReference type="ARBA" id="ARBA00005870"/>
    </source>
</evidence>
<dbReference type="InterPro" id="IPR053905">
    <property type="entry name" value="EF-G-like_DII"/>
</dbReference>
<dbReference type="InterPro" id="IPR005517">
    <property type="entry name" value="Transl_elong_EFG/EF2_IV"/>
</dbReference>
<accession>H0UQY3</accession>
<dbReference type="Proteomes" id="UP000005730">
    <property type="component" value="Chromosome"/>
</dbReference>
<dbReference type="CDD" id="cd04170">
    <property type="entry name" value="EF-G_bact"/>
    <property type="match status" value="1"/>
</dbReference>
<dbReference type="HOGENOM" id="CLU_002794_4_1_0"/>
<dbReference type="STRING" id="926567.TheveDRAFT_0653"/>
<dbReference type="FunFam" id="3.30.70.240:FF:000001">
    <property type="entry name" value="Elongation factor G"/>
    <property type="match status" value="1"/>
</dbReference>
<dbReference type="NCBIfam" id="NF009381">
    <property type="entry name" value="PRK12740.1-5"/>
    <property type="match status" value="1"/>
</dbReference>
<comment type="similarity">
    <text evidence="1">Belongs to the TRAFAC class translation factor GTPase superfamily. Classic translation factor GTPase family. EF-G/EF-2 subfamily.</text>
</comment>
<dbReference type="InterPro" id="IPR027417">
    <property type="entry name" value="P-loop_NTPase"/>
</dbReference>
<keyword evidence="2" id="KW-0547">Nucleotide-binding</keyword>
<dbReference type="GO" id="GO:0005525">
    <property type="term" value="F:GTP binding"/>
    <property type="evidence" value="ECO:0007669"/>
    <property type="project" value="UniProtKB-UniRule"/>
</dbReference>
<protein>
    <recommendedName>
        <fullName evidence="4">Elongation factor G</fullName>
    </recommendedName>
</protein>
<dbReference type="Gene3D" id="3.30.70.240">
    <property type="match status" value="1"/>
</dbReference>
<keyword evidence="7" id="KW-1185">Reference proteome</keyword>
<dbReference type="Gene3D" id="3.30.70.870">
    <property type="entry name" value="Elongation Factor G (Translational Gtpase), domain 3"/>
    <property type="match status" value="1"/>
</dbReference>